<evidence type="ECO:0000313" key="2">
    <source>
        <dbReference type="EMBL" id="MFL0249396.1"/>
    </source>
</evidence>
<evidence type="ECO:0000256" key="1">
    <source>
        <dbReference type="SAM" id="Phobius"/>
    </source>
</evidence>
<feature type="transmembrane region" description="Helical" evidence="1">
    <location>
        <begin position="12"/>
        <end position="30"/>
    </location>
</feature>
<keyword evidence="1" id="KW-1133">Transmembrane helix</keyword>
<gene>
    <name evidence="2" type="ORF">ACJDT4_03105</name>
</gene>
<keyword evidence="1" id="KW-0812">Transmembrane</keyword>
<dbReference type="EMBL" id="JBJIAA010000002">
    <property type="protein sequence ID" value="MFL0249396.1"/>
    <property type="molecule type" value="Genomic_DNA"/>
</dbReference>
<keyword evidence="3" id="KW-1185">Reference proteome</keyword>
<dbReference type="RefSeq" id="WP_406786064.1">
    <property type="nucleotide sequence ID" value="NZ_JBJIAA010000002.1"/>
</dbReference>
<reference evidence="2 3" key="1">
    <citation type="submission" date="2024-11" db="EMBL/GenBank/DDBJ databases">
        <authorList>
            <person name="Heng Y.C."/>
            <person name="Lim A.C.H."/>
            <person name="Lee J.K.Y."/>
            <person name="Kittelmann S."/>
        </authorList>
    </citation>
    <scope>NUCLEOTIDE SEQUENCE [LARGE SCALE GENOMIC DNA]</scope>
    <source>
        <strain evidence="2 3">WILCCON 0114</strain>
    </source>
</reference>
<dbReference type="Proteomes" id="UP001623592">
    <property type="component" value="Unassembled WGS sequence"/>
</dbReference>
<feature type="transmembrane region" description="Helical" evidence="1">
    <location>
        <begin position="197"/>
        <end position="216"/>
    </location>
</feature>
<protein>
    <submittedName>
        <fullName evidence="2">Uncharacterized protein</fullName>
    </submittedName>
</protein>
<feature type="transmembrane region" description="Helical" evidence="1">
    <location>
        <begin position="165"/>
        <end position="190"/>
    </location>
</feature>
<accession>A0ABW8TA31</accession>
<name>A0ABW8TA31_9CLOT</name>
<sequence>MSEVKQKLIEATIHSIVITIISLAVSYLVITNVSNMLFMSVSAVIGIVFLINYIRKPYNKDYLIVNSWICLIGVLFIGNFIGKNIPPASLFGVGVGMSVFDIISFTRFGTKTTNAKVMDNKKLMYKLIVYGKSLKDGKPLPTTGLGDFLFYFILLSGIYKVSSSYSFLFMGACLILLGCVINFVIIYFIYGKKWYKGFPATFIPFILILPLLLKIMN</sequence>
<organism evidence="2 3">
    <name type="scientific">Clostridium neuense</name>
    <dbReference type="NCBI Taxonomy" id="1728934"/>
    <lineage>
        <taxon>Bacteria</taxon>
        <taxon>Bacillati</taxon>
        <taxon>Bacillota</taxon>
        <taxon>Clostridia</taxon>
        <taxon>Eubacteriales</taxon>
        <taxon>Clostridiaceae</taxon>
        <taxon>Clostridium</taxon>
    </lineage>
</organism>
<keyword evidence="1" id="KW-0472">Membrane</keyword>
<comment type="caution">
    <text evidence="2">The sequence shown here is derived from an EMBL/GenBank/DDBJ whole genome shotgun (WGS) entry which is preliminary data.</text>
</comment>
<evidence type="ECO:0000313" key="3">
    <source>
        <dbReference type="Proteomes" id="UP001623592"/>
    </source>
</evidence>
<feature type="transmembrane region" description="Helical" evidence="1">
    <location>
        <begin position="140"/>
        <end position="159"/>
    </location>
</feature>
<feature type="transmembrane region" description="Helical" evidence="1">
    <location>
        <begin position="36"/>
        <end position="55"/>
    </location>
</feature>
<feature type="transmembrane region" description="Helical" evidence="1">
    <location>
        <begin position="62"/>
        <end position="82"/>
    </location>
</feature>
<proteinExistence type="predicted"/>